<organism evidence="1 2">
    <name type="scientific">Aeromonas caviae</name>
    <name type="common">Aeromonas punctata</name>
    <dbReference type="NCBI Taxonomy" id="648"/>
    <lineage>
        <taxon>Bacteria</taxon>
        <taxon>Pseudomonadati</taxon>
        <taxon>Pseudomonadota</taxon>
        <taxon>Gammaproteobacteria</taxon>
        <taxon>Aeromonadales</taxon>
        <taxon>Aeromonadaceae</taxon>
        <taxon>Aeromonas</taxon>
    </lineage>
</organism>
<reference evidence="1" key="1">
    <citation type="submission" date="2022-09" db="EMBL/GenBank/DDBJ databases">
        <title>Intensive care unit water sources are persistently colonized with multi-drug resistant bacteria and are the site of extensive horizontal gene transfer of antibiotic resistance genes.</title>
        <authorList>
            <person name="Diorio-Toth L."/>
        </authorList>
    </citation>
    <scope>NUCLEOTIDE SEQUENCE</scope>
    <source>
        <strain evidence="1">GD03710</strain>
    </source>
</reference>
<dbReference type="RefSeq" id="WP_279982887.1">
    <property type="nucleotide sequence ID" value="NZ_JAOCIZ010000063.1"/>
</dbReference>
<evidence type="ECO:0000313" key="1">
    <source>
        <dbReference type="EMBL" id="MDH1506387.1"/>
    </source>
</evidence>
<gene>
    <name evidence="1" type="ORF">N5I20_15115</name>
</gene>
<dbReference type="EMBL" id="JAOCIZ010000063">
    <property type="protein sequence ID" value="MDH1506387.1"/>
    <property type="molecule type" value="Genomic_DNA"/>
</dbReference>
<sequence length="80" mass="8867">MKPSLGESLSEHQRRYELTDIMRRNIVSQLNGSLDAVRARAFWRTHLPNLAEPEGAEALAEALASALEEVRGKLSKPLIG</sequence>
<evidence type="ECO:0000313" key="2">
    <source>
        <dbReference type="Proteomes" id="UP001161704"/>
    </source>
</evidence>
<dbReference type="AlphaFoldDB" id="A0AA42RD09"/>
<protein>
    <submittedName>
        <fullName evidence="1">Uncharacterized protein</fullName>
    </submittedName>
</protein>
<accession>A0AA42RD09</accession>
<name>A0AA42RD09_AERCA</name>
<dbReference type="Proteomes" id="UP001161704">
    <property type="component" value="Unassembled WGS sequence"/>
</dbReference>
<comment type="caution">
    <text evidence="1">The sequence shown here is derived from an EMBL/GenBank/DDBJ whole genome shotgun (WGS) entry which is preliminary data.</text>
</comment>
<proteinExistence type="predicted"/>